<keyword evidence="3" id="KW-1185">Reference proteome</keyword>
<organism evidence="2 3">
    <name type="scientific">Pararge aegeria aegeria</name>
    <dbReference type="NCBI Taxonomy" id="348720"/>
    <lineage>
        <taxon>Eukaryota</taxon>
        <taxon>Metazoa</taxon>
        <taxon>Ecdysozoa</taxon>
        <taxon>Arthropoda</taxon>
        <taxon>Hexapoda</taxon>
        <taxon>Insecta</taxon>
        <taxon>Pterygota</taxon>
        <taxon>Neoptera</taxon>
        <taxon>Endopterygota</taxon>
        <taxon>Lepidoptera</taxon>
        <taxon>Glossata</taxon>
        <taxon>Ditrysia</taxon>
        <taxon>Papilionoidea</taxon>
        <taxon>Nymphalidae</taxon>
        <taxon>Satyrinae</taxon>
        <taxon>Satyrini</taxon>
        <taxon>Parargina</taxon>
        <taxon>Pararge</taxon>
    </lineage>
</organism>
<feature type="region of interest" description="Disordered" evidence="1">
    <location>
        <begin position="74"/>
        <end position="97"/>
    </location>
</feature>
<gene>
    <name evidence="2" type="primary">jg4867</name>
    <name evidence="2" type="ORF">PAEG_LOCUS9049</name>
</gene>
<dbReference type="EMBL" id="CAKXAJ010024732">
    <property type="protein sequence ID" value="CAH2229637.1"/>
    <property type="molecule type" value="Genomic_DNA"/>
</dbReference>
<reference evidence="2" key="1">
    <citation type="submission" date="2022-03" db="EMBL/GenBank/DDBJ databases">
        <authorList>
            <person name="Lindestad O."/>
        </authorList>
    </citation>
    <scope>NUCLEOTIDE SEQUENCE</scope>
</reference>
<protein>
    <submittedName>
        <fullName evidence="2">Jg4867 protein</fullName>
    </submittedName>
</protein>
<name>A0A8S4R5W0_9NEOP</name>
<evidence type="ECO:0000256" key="1">
    <source>
        <dbReference type="SAM" id="MobiDB-lite"/>
    </source>
</evidence>
<dbReference type="AlphaFoldDB" id="A0A8S4R5W0"/>
<accession>A0A8S4R5W0</accession>
<evidence type="ECO:0000313" key="2">
    <source>
        <dbReference type="EMBL" id="CAH2229637.1"/>
    </source>
</evidence>
<dbReference type="Proteomes" id="UP000838756">
    <property type="component" value="Unassembled WGS sequence"/>
</dbReference>
<sequence>MPSEQSRAGSLCGREKWLSLYRRLCGMHPHSTTMTRRRSSIVTFSFEDAWKHISNLDFTALILGPARWRISELSSDGREPAWSQRPDGLKGRLTSTV</sequence>
<comment type="caution">
    <text evidence="2">The sequence shown here is derived from an EMBL/GenBank/DDBJ whole genome shotgun (WGS) entry which is preliminary data.</text>
</comment>
<evidence type="ECO:0000313" key="3">
    <source>
        <dbReference type="Proteomes" id="UP000838756"/>
    </source>
</evidence>
<proteinExistence type="predicted"/>